<dbReference type="EMBL" id="CAIIXF020000001">
    <property type="protein sequence ID" value="CAH1774780.1"/>
    <property type="molecule type" value="Genomic_DNA"/>
</dbReference>
<dbReference type="GO" id="GO:0008237">
    <property type="term" value="F:metallopeptidase activity"/>
    <property type="evidence" value="ECO:0007669"/>
    <property type="project" value="InterPro"/>
</dbReference>
<evidence type="ECO:0000256" key="1">
    <source>
        <dbReference type="SAM" id="SignalP"/>
    </source>
</evidence>
<comment type="caution">
    <text evidence="2">The sequence shown here is derived from an EMBL/GenBank/DDBJ whole genome shotgun (WGS) entry which is preliminary data.</text>
</comment>
<reference evidence="2" key="1">
    <citation type="submission" date="2022-03" db="EMBL/GenBank/DDBJ databases">
        <authorList>
            <person name="Martin C."/>
        </authorList>
    </citation>
    <scope>NUCLEOTIDE SEQUENCE</scope>
</reference>
<feature type="signal peptide" evidence="1">
    <location>
        <begin position="1"/>
        <end position="20"/>
    </location>
</feature>
<evidence type="ECO:0000313" key="3">
    <source>
        <dbReference type="Proteomes" id="UP000749559"/>
    </source>
</evidence>
<name>A0A8S4N3B6_OWEFU</name>
<dbReference type="SUPFAM" id="SSF55486">
    <property type="entry name" value="Metalloproteases ('zincins'), catalytic domain"/>
    <property type="match status" value="1"/>
</dbReference>
<keyword evidence="3" id="KW-1185">Reference proteome</keyword>
<feature type="chain" id="PRO_5035823715" description="Lysine-specific metallo-endopeptidase domain-containing protein" evidence="1">
    <location>
        <begin position="21"/>
        <end position="318"/>
    </location>
</feature>
<proteinExistence type="predicted"/>
<dbReference type="Proteomes" id="UP000749559">
    <property type="component" value="Unassembled WGS sequence"/>
</dbReference>
<protein>
    <recommendedName>
        <fullName evidence="4">Lysine-specific metallo-endopeptidase domain-containing protein</fullName>
    </recommendedName>
</protein>
<dbReference type="AlphaFoldDB" id="A0A8S4N3B6"/>
<evidence type="ECO:0008006" key="4">
    <source>
        <dbReference type="Google" id="ProtNLM"/>
    </source>
</evidence>
<organism evidence="2 3">
    <name type="scientific">Owenia fusiformis</name>
    <name type="common">Polychaete worm</name>
    <dbReference type="NCBI Taxonomy" id="6347"/>
    <lineage>
        <taxon>Eukaryota</taxon>
        <taxon>Metazoa</taxon>
        <taxon>Spiralia</taxon>
        <taxon>Lophotrochozoa</taxon>
        <taxon>Annelida</taxon>
        <taxon>Polychaeta</taxon>
        <taxon>Sedentaria</taxon>
        <taxon>Canalipalpata</taxon>
        <taxon>Sabellida</taxon>
        <taxon>Oweniida</taxon>
        <taxon>Oweniidae</taxon>
        <taxon>Owenia</taxon>
    </lineage>
</organism>
<dbReference type="InterPro" id="IPR024079">
    <property type="entry name" value="MetalloPept_cat_dom_sf"/>
</dbReference>
<sequence>MFPVNDIIFIIGIFIIGSLGAPTNVQEYEEVGIPFQADDVNFPSAPVNISRTAALDANFKFKWVAMDGSIFDENNGVDIRIEVAATTSVSQNAHMIGSRIIANMLRYAPESYFEELANNGRVGLFIRTEGSTVYPEYEHLRDRPECEGTCEFDCSNTCTSDGRKYDSLAGLGGRRATCLDDNIMCNSNDPYRSTFNVLSHEFAHTYHQYALPVDVQTEISLAYQNALALGIWDTGSYAMSNELEYFAEASTVFFNTNIHGSSTGGMNSCGRLSGFCQNEAEARDWLNFADNNIYNILVEVYTNNRPELQGELAVCTSS</sequence>
<gene>
    <name evidence="2" type="ORF">OFUS_LOCUS2171</name>
</gene>
<keyword evidence="1" id="KW-0732">Signal</keyword>
<dbReference type="OrthoDB" id="6132182at2759"/>
<evidence type="ECO:0000313" key="2">
    <source>
        <dbReference type="EMBL" id="CAH1774780.1"/>
    </source>
</evidence>
<accession>A0A8S4N3B6</accession>
<dbReference type="Gene3D" id="3.40.390.10">
    <property type="entry name" value="Collagenase (Catalytic Domain)"/>
    <property type="match status" value="1"/>
</dbReference>